<feature type="chain" id="PRO_5025463907" evidence="1">
    <location>
        <begin position="19"/>
        <end position="238"/>
    </location>
</feature>
<dbReference type="RefSeq" id="XP_033390495.1">
    <property type="nucleotide sequence ID" value="XM_033524850.1"/>
</dbReference>
<sequence length="238" mass="25377">MRSFVLLSFLGGLALVSAQTKPKCESQCPLVKCPATDAATLCRCKNTRERLCKEMCPDYQPLYLPCPISPPTNSPIPPPCENKACPMVWPQSCYCMNSIKSACFAKCGGEAPTLQECPPLSQPSFVTLAALAVVDSTKPTPKPQPTGANPVCGGGRGNYRTCEEGWTCIKNPYKPGCGPECDGLGVCVKDRMCGGFAGFACGTKGQVCVDDPRDDCDPKRGGADCGGLCMWEEKVQEE</sequence>
<organism evidence="2 3">
    <name type="scientific">Aaosphaeria arxii CBS 175.79</name>
    <dbReference type="NCBI Taxonomy" id="1450172"/>
    <lineage>
        <taxon>Eukaryota</taxon>
        <taxon>Fungi</taxon>
        <taxon>Dikarya</taxon>
        <taxon>Ascomycota</taxon>
        <taxon>Pezizomycotina</taxon>
        <taxon>Dothideomycetes</taxon>
        <taxon>Pleosporomycetidae</taxon>
        <taxon>Pleosporales</taxon>
        <taxon>Pleosporales incertae sedis</taxon>
        <taxon>Aaosphaeria</taxon>
    </lineage>
</organism>
<evidence type="ECO:0000313" key="3">
    <source>
        <dbReference type="Proteomes" id="UP000799778"/>
    </source>
</evidence>
<dbReference type="OrthoDB" id="3799394at2759"/>
<evidence type="ECO:0000313" key="2">
    <source>
        <dbReference type="EMBL" id="KAF2022156.1"/>
    </source>
</evidence>
<dbReference type="GeneID" id="54282247"/>
<dbReference type="EMBL" id="ML978066">
    <property type="protein sequence ID" value="KAF2022156.1"/>
    <property type="molecule type" value="Genomic_DNA"/>
</dbReference>
<name>A0A6A5YAA4_9PLEO</name>
<keyword evidence="3" id="KW-1185">Reference proteome</keyword>
<dbReference type="AlphaFoldDB" id="A0A6A5YAA4"/>
<reference evidence="2" key="1">
    <citation type="journal article" date="2020" name="Stud. Mycol.">
        <title>101 Dothideomycetes genomes: a test case for predicting lifestyles and emergence of pathogens.</title>
        <authorList>
            <person name="Haridas S."/>
            <person name="Albert R."/>
            <person name="Binder M."/>
            <person name="Bloem J."/>
            <person name="Labutti K."/>
            <person name="Salamov A."/>
            <person name="Andreopoulos B."/>
            <person name="Baker S."/>
            <person name="Barry K."/>
            <person name="Bills G."/>
            <person name="Bluhm B."/>
            <person name="Cannon C."/>
            <person name="Castanera R."/>
            <person name="Culley D."/>
            <person name="Daum C."/>
            <person name="Ezra D."/>
            <person name="Gonzalez J."/>
            <person name="Henrissat B."/>
            <person name="Kuo A."/>
            <person name="Liang C."/>
            <person name="Lipzen A."/>
            <person name="Lutzoni F."/>
            <person name="Magnuson J."/>
            <person name="Mondo S."/>
            <person name="Nolan M."/>
            <person name="Ohm R."/>
            <person name="Pangilinan J."/>
            <person name="Park H.-J."/>
            <person name="Ramirez L."/>
            <person name="Alfaro M."/>
            <person name="Sun H."/>
            <person name="Tritt A."/>
            <person name="Yoshinaga Y."/>
            <person name="Zwiers L.-H."/>
            <person name="Turgeon B."/>
            <person name="Goodwin S."/>
            <person name="Spatafora J."/>
            <person name="Crous P."/>
            <person name="Grigoriev I."/>
        </authorList>
    </citation>
    <scope>NUCLEOTIDE SEQUENCE</scope>
    <source>
        <strain evidence="2">CBS 175.79</strain>
    </source>
</reference>
<accession>A0A6A5YAA4</accession>
<gene>
    <name evidence="2" type="ORF">BU24DRAFT_384656</name>
</gene>
<evidence type="ECO:0000256" key="1">
    <source>
        <dbReference type="SAM" id="SignalP"/>
    </source>
</evidence>
<proteinExistence type="predicted"/>
<dbReference type="Proteomes" id="UP000799778">
    <property type="component" value="Unassembled WGS sequence"/>
</dbReference>
<keyword evidence="1" id="KW-0732">Signal</keyword>
<feature type="signal peptide" evidence="1">
    <location>
        <begin position="1"/>
        <end position="18"/>
    </location>
</feature>
<protein>
    <submittedName>
        <fullName evidence="2">Uncharacterized protein</fullName>
    </submittedName>
</protein>